<protein>
    <submittedName>
        <fullName evidence="2">Uncharacterized protein</fullName>
    </submittedName>
</protein>
<sequence length="117" mass="13453">MSYTYNLEDTLRQNFQHNKIQYLKITLATREQPLSVLLQKVEALEVQVGSKNTCKKSSNTEPKPGTTKDICLPHKQEKEKITPHRKLTVNKHTSSNHHQQKPTPKPHVLNVVLISYS</sequence>
<dbReference type="Proteomes" id="UP000765509">
    <property type="component" value="Unassembled WGS sequence"/>
</dbReference>
<keyword evidence="3" id="KW-1185">Reference proteome</keyword>
<accession>A0A9Q3B863</accession>
<evidence type="ECO:0000313" key="3">
    <source>
        <dbReference type="Proteomes" id="UP000765509"/>
    </source>
</evidence>
<organism evidence="2 3">
    <name type="scientific">Austropuccinia psidii MF-1</name>
    <dbReference type="NCBI Taxonomy" id="1389203"/>
    <lineage>
        <taxon>Eukaryota</taxon>
        <taxon>Fungi</taxon>
        <taxon>Dikarya</taxon>
        <taxon>Basidiomycota</taxon>
        <taxon>Pucciniomycotina</taxon>
        <taxon>Pucciniomycetes</taxon>
        <taxon>Pucciniales</taxon>
        <taxon>Sphaerophragmiaceae</taxon>
        <taxon>Austropuccinia</taxon>
    </lineage>
</organism>
<name>A0A9Q3B863_9BASI</name>
<evidence type="ECO:0000256" key="1">
    <source>
        <dbReference type="SAM" id="MobiDB-lite"/>
    </source>
</evidence>
<dbReference type="EMBL" id="AVOT02000008">
    <property type="protein sequence ID" value="MBW0460382.1"/>
    <property type="molecule type" value="Genomic_DNA"/>
</dbReference>
<reference evidence="2" key="1">
    <citation type="submission" date="2021-03" db="EMBL/GenBank/DDBJ databases">
        <title>Draft genome sequence of rust myrtle Austropuccinia psidii MF-1, a brazilian biotype.</title>
        <authorList>
            <person name="Quecine M.C."/>
            <person name="Pachon D.M.R."/>
            <person name="Bonatelli M.L."/>
            <person name="Correr F.H."/>
            <person name="Franceschini L.M."/>
            <person name="Leite T.F."/>
            <person name="Margarido G.R.A."/>
            <person name="Almeida C.A."/>
            <person name="Ferrarezi J.A."/>
            <person name="Labate C.A."/>
        </authorList>
    </citation>
    <scope>NUCLEOTIDE SEQUENCE</scope>
    <source>
        <strain evidence="2">MF-1</strain>
    </source>
</reference>
<feature type="compositionally biased region" description="Basic residues" evidence="1">
    <location>
        <begin position="83"/>
        <end position="100"/>
    </location>
</feature>
<dbReference type="AlphaFoldDB" id="A0A9Q3B863"/>
<evidence type="ECO:0000313" key="2">
    <source>
        <dbReference type="EMBL" id="MBW0460382.1"/>
    </source>
</evidence>
<feature type="region of interest" description="Disordered" evidence="1">
    <location>
        <begin position="49"/>
        <end position="109"/>
    </location>
</feature>
<proteinExistence type="predicted"/>
<comment type="caution">
    <text evidence="2">The sequence shown here is derived from an EMBL/GenBank/DDBJ whole genome shotgun (WGS) entry which is preliminary data.</text>
</comment>
<feature type="compositionally biased region" description="Basic and acidic residues" evidence="1">
    <location>
        <begin position="71"/>
        <end position="82"/>
    </location>
</feature>
<feature type="compositionally biased region" description="Polar residues" evidence="1">
    <location>
        <begin position="49"/>
        <end position="61"/>
    </location>
</feature>
<gene>
    <name evidence="2" type="ORF">O181_000097</name>
</gene>